<accession>A0A5C6UZ50</accession>
<dbReference type="InterPro" id="IPR011009">
    <property type="entry name" value="Kinase-like_dom_sf"/>
</dbReference>
<dbReference type="InterPro" id="IPR016477">
    <property type="entry name" value="Fructo-/Ketosamine-3-kinase"/>
</dbReference>
<evidence type="ECO:0000256" key="2">
    <source>
        <dbReference type="PIRNR" id="PIRNR006221"/>
    </source>
</evidence>
<dbReference type="OrthoDB" id="5291879at2"/>
<dbReference type="PIRSF" id="PIRSF006221">
    <property type="entry name" value="Ketosamine-3-kinase"/>
    <property type="match status" value="1"/>
</dbReference>
<evidence type="ECO:0000256" key="1">
    <source>
        <dbReference type="ARBA" id="ARBA00009460"/>
    </source>
</evidence>
<proteinExistence type="inferred from homology"/>
<dbReference type="GO" id="GO:0016301">
    <property type="term" value="F:kinase activity"/>
    <property type="evidence" value="ECO:0007669"/>
    <property type="project" value="UniProtKB-UniRule"/>
</dbReference>
<dbReference type="Proteomes" id="UP000321168">
    <property type="component" value="Unassembled WGS sequence"/>
</dbReference>
<dbReference type="Gene3D" id="3.90.1200.10">
    <property type="match status" value="1"/>
</dbReference>
<protein>
    <submittedName>
        <fullName evidence="3">Fructosamine kinase family protein</fullName>
    </submittedName>
</protein>
<comment type="similarity">
    <text evidence="1 2">Belongs to the fructosamine kinase family.</text>
</comment>
<evidence type="ECO:0000313" key="4">
    <source>
        <dbReference type="Proteomes" id="UP000321168"/>
    </source>
</evidence>
<dbReference type="SUPFAM" id="SSF56112">
    <property type="entry name" value="Protein kinase-like (PK-like)"/>
    <property type="match status" value="1"/>
</dbReference>
<dbReference type="Pfam" id="PF03881">
    <property type="entry name" value="Fructosamin_kin"/>
    <property type="match status" value="1"/>
</dbReference>
<evidence type="ECO:0000313" key="3">
    <source>
        <dbReference type="EMBL" id="TXC78537.1"/>
    </source>
</evidence>
<sequence length="278" mass="31633">MQELLQQILKNNGLGSVENIQFVGGGSINNAFKVSTNRGNYFIKLNENTPGDFFAKEADGLQALSQVVRVPQVIAVGKAYLILEYLNIQALNKSSQKKAGEQLAILHSIQSNFFGWEHHNYMGSVQQLNDRVESGAKFLQEYRLKPLFEKCKNQGLISQNDLKLAERLIGKLEGILPSESPTLIHGDLWSGNIGCHNEEVYFYDPAVQYGYREMDLAMTQLFGGFDQEFYDAYLYNQPLDANWQERVPLFQLYPLLIHLLLFGSGYYRKVMRVISAYV</sequence>
<dbReference type="PANTHER" id="PTHR12149:SF8">
    <property type="entry name" value="PROTEIN-RIBULOSAMINE 3-KINASE"/>
    <property type="match status" value="1"/>
</dbReference>
<comment type="caution">
    <text evidence="3">The sequence shown here is derived from an EMBL/GenBank/DDBJ whole genome shotgun (WGS) entry which is preliminary data.</text>
</comment>
<dbReference type="PANTHER" id="PTHR12149">
    <property type="entry name" value="FRUCTOSAMINE 3 KINASE-RELATED PROTEIN"/>
    <property type="match status" value="1"/>
</dbReference>
<gene>
    <name evidence="3" type="ORF">FRX97_07405</name>
</gene>
<dbReference type="RefSeq" id="WP_147014564.1">
    <property type="nucleotide sequence ID" value="NZ_VORB01000006.1"/>
</dbReference>
<keyword evidence="4" id="KW-1185">Reference proteome</keyword>
<dbReference type="AlphaFoldDB" id="A0A5C6UZ50"/>
<keyword evidence="2 3" id="KW-0418">Kinase</keyword>
<dbReference type="EMBL" id="VORB01000006">
    <property type="protein sequence ID" value="TXC78537.1"/>
    <property type="molecule type" value="Genomic_DNA"/>
</dbReference>
<organism evidence="3 4">
    <name type="scientific">Luteibaculum oceani</name>
    <dbReference type="NCBI Taxonomy" id="1294296"/>
    <lineage>
        <taxon>Bacteria</taxon>
        <taxon>Pseudomonadati</taxon>
        <taxon>Bacteroidota</taxon>
        <taxon>Flavobacteriia</taxon>
        <taxon>Flavobacteriales</taxon>
        <taxon>Luteibaculaceae</taxon>
        <taxon>Luteibaculum</taxon>
    </lineage>
</organism>
<name>A0A5C6UZ50_9FLAO</name>
<dbReference type="Gene3D" id="3.30.200.20">
    <property type="entry name" value="Phosphorylase Kinase, domain 1"/>
    <property type="match status" value="1"/>
</dbReference>
<reference evidence="3 4" key="1">
    <citation type="submission" date="2019-08" db="EMBL/GenBank/DDBJ databases">
        <title>Genome of Luteibaculum oceani JCM 18817.</title>
        <authorList>
            <person name="Bowman J.P."/>
        </authorList>
    </citation>
    <scope>NUCLEOTIDE SEQUENCE [LARGE SCALE GENOMIC DNA]</scope>
    <source>
        <strain evidence="3 4">JCM 18817</strain>
    </source>
</reference>
<keyword evidence="2" id="KW-0808">Transferase</keyword>